<feature type="transmembrane region" description="Helical" evidence="6">
    <location>
        <begin position="12"/>
        <end position="36"/>
    </location>
</feature>
<accession>A0A316D624</accession>
<feature type="transmembrane region" description="Helical" evidence="6">
    <location>
        <begin position="291"/>
        <end position="315"/>
    </location>
</feature>
<keyword evidence="3 6" id="KW-0812">Transmembrane</keyword>
<gene>
    <name evidence="7" type="ORF">C7459_11633</name>
</gene>
<feature type="transmembrane region" description="Helical" evidence="6">
    <location>
        <begin position="48"/>
        <end position="70"/>
    </location>
</feature>
<feature type="transmembrane region" description="Helical" evidence="6">
    <location>
        <begin position="186"/>
        <end position="209"/>
    </location>
</feature>
<evidence type="ECO:0000256" key="3">
    <source>
        <dbReference type="ARBA" id="ARBA00022692"/>
    </source>
</evidence>
<dbReference type="InterPro" id="IPR024923">
    <property type="entry name" value="PG_synth_SpoVB"/>
</dbReference>
<feature type="transmembrane region" description="Helical" evidence="6">
    <location>
        <begin position="452"/>
        <end position="475"/>
    </location>
</feature>
<proteinExistence type="predicted"/>
<dbReference type="RefSeq" id="WP_170119520.1">
    <property type="nucleotide sequence ID" value="NZ_QGGL01000016.1"/>
</dbReference>
<evidence type="ECO:0000313" key="8">
    <source>
        <dbReference type="Proteomes" id="UP000245634"/>
    </source>
</evidence>
<keyword evidence="4 6" id="KW-1133">Transmembrane helix</keyword>
<dbReference type="Proteomes" id="UP000245634">
    <property type="component" value="Unassembled WGS sequence"/>
</dbReference>
<evidence type="ECO:0000313" key="7">
    <source>
        <dbReference type="EMBL" id="PWK07874.1"/>
    </source>
</evidence>
<feature type="transmembrane region" description="Helical" evidence="6">
    <location>
        <begin position="161"/>
        <end position="180"/>
    </location>
</feature>
<name>A0A316D624_9BACL</name>
<dbReference type="GO" id="GO:0005886">
    <property type="term" value="C:plasma membrane"/>
    <property type="evidence" value="ECO:0007669"/>
    <property type="project" value="UniProtKB-SubCell"/>
</dbReference>
<dbReference type="InterPro" id="IPR002797">
    <property type="entry name" value="Polysacc_synth"/>
</dbReference>
<protein>
    <submittedName>
        <fullName evidence="7">PST family polysaccharide transporter/stage V sporulation protein B</fullName>
    </submittedName>
</protein>
<dbReference type="CDD" id="cd13124">
    <property type="entry name" value="MATE_SpoVB_like"/>
    <property type="match status" value="1"/>
</dbReference>
<feature type="transmembrane region" description="Helical" evidence="6">
    <location>
        <begin position="421"/>
        <end position="440"/>
    </location>
</feature>
<dbReference type="EMBL" id="QGGL01000016">
    <property type="protein sequence ID" value="PWK07874.1"/>
    <property type="molecule type" value="Genomic_DNA"/>
</dbReference>
<dbReference type="PANTHER" id="PTHR30250:SF21">
    <property type="entry name" value="LIPID II FLIPPASE MURJ"/>
    <property type="match status" value="1"/>
</dbReference>
<comment type="subcellular location">
    <subcellularLocation>
        <location evidence="1">Cell membrane</location>
        <topology evidence="1">Multi-pass membrane protein</topology>
    </subcellularLocation>
</comment>
<feature type="transmembrane region" description="Helical" evidence="6">
    <location>
        <begin position="487"/>
        <end position="510"/>
    </location>
</feature>
<comment type="caution">
    <text evidence="7">The sequence shown here is derived from an EMBL/GenBank/DDBJ whole genome shotgun (WGS) entry which is preliminary data.</text>
</comment>
<sequence>MSERNLFLRGALILGIAGILSKLLGSVYTIFLQNIIGDRGIGLYQMAYPIYSTLLILSTAGFPVAVSKFVAEHVALGDYAGAKKVFRVSSLLLTLTGVGFFLLLYFGAEQFAIWFGDREAVYAIRTIAPALLVVPLMSAFRGYFQGWQRMEPTATSQLAEQFVRVGTILVLATLLLQWGYGEAGAAAGAAFGAFTGGLAGFLTILIFAWNRRHYFRHDPRYQNKVAPQGTWTVVKKLCWYALPVSLGALVVPLMNNVDVITVVNLLKKCGFTQEQATEMFGLLTGRAFKLMLLPTTFASAIGTALMPAISAAIALRDKRLVSYRMEMAMRMTMLVALPSSVGLALLAEPIDIMLFKNNEGTQAIVAIAAATLFSSIQLTSSAILQGVGVIYIPVRNLFIGALAKLGLNFLLVPILGINGAALATVISYLIATILNLIALYQRTGVVFDLRAMLFRPLFATFFLSVAAYGVVQYMTPYFHSITQDGRIVAALTAMTAMTAAGLVYGIALMVTGAVTRADIAAVPKIGPRLAGFFAKLGMIR</sequence>
<reference evidence="7 8" key="1">
    <citation type="submission" date="2018-05" db="EMBL/GenBank/DDBJ databases">
        <title>Genomic Encyclopedia of Type Strains, Phase IV (KMG-IV): sequencing the most valuable type-strain genomes for metagenomic binning, comparative biology and taxonomic classification.</title>
        <authorList>
            <person name="Goeker M."/>
        </authorList>
    </citation>
    <scope>NUCLEOTIDE SEQUENCE [LARGE SCALE GENOMIC DNA]</scope>
    <source>
        <strain evidence="7 8">DSM 18773</strain>
    </source>
</reference>
<feature type="transmembrane region" description="Helical" evidence="6">
    <location>
        <begin position="91"/>
        <end position="108"/>
    </location>
</feature>
<feature type="transmembrane region" description="Helical" evidence="6">
    <location>
        <begin position="120"/>
        <end position="140"/>
    </location>
</feature>
<dbReference type="InterPro" id="IPR050833">
    <property type="entry name" value="Poly_Biosynth_Transport"/>
</dbReference>
<keyword evidence="2" id="KW-1003">Cell membrane</keyword>
<feature type="transmembrane region" description="Helical" evidence="6">
    <location>
        <begin position="327"/>
        <end position="347"/>
    </location>
</feature>
<keyword evidence="5 6" id="KW-0472">Membrane</keyword>
<feature type="transmembrane region" description="Helical" evidence="6">
    <location>
        <begin position="396"/>
        <end position="415"/>
    </location>
</feature>
<evidence type="ECO:0000256" key="4">
    <source>
        <dbReference type="ARBA" id="ARBA00022989"/>
    </source>
</evidence>
<dbReference type="PIRSF" id="PIRSF038958">
    <property type="entry name" value="PG_synth_SpoVB"/>
    <property type="match status" value="1"/>
</dbReference>
<organism evidence="7 8">
    <name type="scientific">Tumebacillus permanentifrigoris</name>
    <dbReference type="NCBI Taxonomy" id="378543"/>
    <lineage>
        <taxon>Bacteria</taxon>
        <taxon>Bacillati</taxon>
        <taxon>Bacillota</taxon>
        <taxon>Bacilli</taxon>
        <taxon>Bacillales</taxon>
        <taxon>Alicyclobacillaceae</taxon>
        <taxon>Tumebacillus</taxon>
    </lineage>
</organism>
<dbReference type="AlphaFoldDB" id="A0A316D624"/>
<evidence type="ECO:0000256" key="6">
    <source>
        <dbReference type="SAM" id="Phobius"/>
    </source>
</evidence>
<evidence type="ECO:0000256" key="5">
    <source>
        <dbReference type="ARBA" id="ARBA00023136"/>
    </source>
</evidence>
<feature type="transmembrane region" description="Helical" evidence="6">
    <location>
        <begin position="363"/>
        <end position="384"/>
    </location>
</feature>
<feature type="transmembrane region" description="Helical" evidence="6">
    <location>
        <begin position="237"/>
        <end position="254"/>
    </location>
</feature>
<keyword evidence="8" id="KW-1185">Reference proteome</keyword>
<dbReference type="Pfam" id="PF01943">
    <property type="entry name" value="Polysacc_synt"/>
    <property type="match status" value="1"/>
</dbReference>
<evidence type="ECO:0000256" key="2">
    <source>
        <dbReference type="ARBA" id="ARBA00022475"/>
    </source>
</evidence>
<evidence type="ECO:0000256" key="1">
    <source>
        <dbReference type="ARBA" id="ARBA00004651"/>
    </source>
</evidence>
<dbReference type="PANTHER" id="PTHR30250">
    <property type="entry name" value="PST FAMILY PREDICTED COLANIC ACID TRANSPORTER"/>
    <property type="match status" value="1"/>
</dbReference>